<gene>
    <name evidence="3" type="ORF">IBL26_04540</name>
</gene>
<proteinExistence type="inferred from homology"/>
<keyword evidence="4" id="KW-1185">Reference proteome</keyword>
<dbReference type="Gene3D" id="3.40.190.10">
    <property type="entry name" value="Periplasmic binding protein-like II"/>
    <property type="match status" value="1"/>
</dbReference>
<reference evidence="3 4" key="1">
    <citation type="journal article" date="2013" name="Int. J. Syst. Evol. Microbiol.">
        <title>Roseomonas aerophila sp. nov., isolated from air.</title>
        <authorList>
            <person name="Kim S.J."/>
            <person name="Weon H.Y."/>
            <person name="Ahn J.H."/>
            <person name="Hong S.B."/>
            <person name="Seok S.J."/>
            <person name="Whang K.S."/>
            <person name="Kwon S.W."/>
        </authorList>
    </citation>
    <scope>NUCLEOTIDE SEQUENCE [LARGE SCALE GENOMIC DNA]</scope>
    <source>
        <strain evidence="3 4">NBRC 108923</strain>
    </source>
</reference>
<dbReference type="PROSITE" id="PS51318">
    <property type="entry name" value="TAT"/>
    <property type="match status" value="1"/>
</dbReference>
<sequence>MTRILPTRRRLLGGLAASGLALPALRPARAQDGWPNRTIRIIVPFGAGTSTDIVARLLTPRMSQSLGQPIVVENRAGAGGVVGSDAIAKSAPDGYNLCLGSIASHSVNVSLMPQMPYDVLRDFTPITLVTEAPNLLVVSPSVPAKTLPEFIAWAKQQRNGVSYASAGNGTSSHLAGELLKLKTGAPLVHVPYRSGAQAVTDVISGTVPMTIYQVTAVLPFVRDGKLKALAATSAKRLDMVPDVPTAIEQGIDDFDVSAWHGLFAPAKLPAPIRDRVYTALREALFAPDLQEQLRNQGLLPVAMPPDEFRPWLESDIAKWREVVRVSGAKAD</sequence>
<dbReference type="InterPro" id="IPR005064">
    <property type="entry name" value="BUG"/>
</dbReference>
<dbReference type="InterPro" id="IPR006311">
    <property type="entry name" value="TAT_signal"/>
</dbReference>
<dbReference type="RefSeq" id="WP_187783275.1">
    <property type="nucleotide sequence ID" value="NZ_JACTVA010000005.1"/>
</dbReference>
<dbReference type="Proteomes" id="UP000626026">
    <property type="component" value="Unassembled WGS sequence"/>
</dbReference>
<dbReference type="CDD" id="cd13578">
    <property type="entry name" value="PBP2_Bug27"/>
    <property type="match status" value="1"/>
</dbReference>
<feature type="signal peptide" evidence="2">
    <location>
        <begin position="1"/>
        <end position="30"/>
    </location>
</feature>
<evidence type="ECO:0000313" key="3">
    <source>
        <dbReference type="EMBL" id="MBC9206093.1"/>
    </source>
</evidence>
<organism evidence="3 4">
    <name type="scientific">Teichococcus aerophilus</name>
    <dbReference type="NCBI Taxonomy" id="1224513"/>
    <lineage>
        <taxon>Bacteria</taxon>
        <taxon>Pseudomonadati</taxon>
        <taxon>Pseudomonadota</taxon>
        <taxon>Alphaproteobacteria</taxon>
        <taxon>Acetobacterales</taxon>
        <taxon>Roseomonadaceae</taxon>
        <taxon>Roseomonas</taxon>
    </lineage>
</organism>
<comment type="caution">
    <text evidence="3">The sequence shown here is derived from an EMBL/GenBank/DDBJ whole genome shotgun (WGS) entry which is preliminary data.</text>
</comment>
<dbReference type="Gene3D" id="3.40.190.150">
    <property type="entry name" value="Bordetella uptake gene, domain 1"/>
    <property type="match status" value="1"/>
</dbReference>
<dbReference type="InterPro" id="IPR042100">
    <property type="entry name" value="Bug_dom1"/>
</dbReference>
<protein>
    <submittedName>
        <fullName evidence="3">Tripartite tricarboxylate transporter substrate binding protein</fullName>
    </submittedName>
</protein>
<name>A0ABR7RI34_9PROT</name>
<dbReference type="SUPFAM" id="SSF53850">
    <property type="entry name" value="Periplasmic binding protein-like II"/>
    <property type="match status" value="1"/>
</dbReference>
<dbReference type="PANTHER" id="PTHR42928:SF5">
    <property type="entry name" value="BLR1237 PROTEIN"/>
    <property type="match status" value="1"/>
</dbReference>
<dbReference type="Pfam" id="PF03401">
    <property type="entry name" value="TctC"/>
    <property type="match status" value="1"/>
</dbReference>
<dbReference type="EMBL" id="JACTVA010000005">
    <property type="protein sequence ID" value="MBC9206093.1"/>
    <property type="molecule type" value="Genomic_DNA"/>
</dbReference>
<dbReference type="PIRSF" id="PIRSF017082">
    <property type="entry name" value="YflP"/>
    <property type="match status" value="1"/>
</dbReference>
<evidence type="ECO:0000256" key="2">
    <source>
        <dbReference type="SAM" id="SignalP"/>
    </source>
</evidence>
<accession>A0ABR7RI34</accession>
<evidence type="ECO:0000313" key="4">
    <source>
        <dbReference type="Proteomes" id="UP000626026"/>
    </source>
</evidence>
<dbReference type="PANTHER" id="PTHR42928">
    <property type="entry name" value="TRICARBOXYLATE-BINDING PROTEIN"/>
    <property type="match status" value="1"/>
</dbReference>
<keyword evidence="2" id="KW-0732">Signal</keyword>
<evidence type="ECO:0000256" key="1">
    <source>
        <dbReference type="ARBA" id="ARBA00006987"/>
    </source>
</evidence>
<comment type="similarity">
    <text evidence="1">Belongs to the UPF0065 (bug) family.</text>
</comment>
<feature type="chain" id="PRO_5047405851" evidence="2">
    <location>
        <begin position="31"/>
        <end position="331"/>
    </location>
</feature>